<dbReference type="GeneID" id="94287065"/>
<reference evidence="1 2" key="1">
    <citation type="submission" date="2021-02" db="EMBL/GenBank/DDBJ databases">
        <title>Porcisia hertigi Genome sequencing and assembly.</title>
        <authorList>
            <person name="Almutairi H."/>
            <person name="Gatherer D."/>
        </authorList>
    </citation>
    <scope>NUCLEOTIDE SEQUENCE [LARGE SCALE GENOMIC DNA]</scope>
    <source>
        <strain evidence="1 2">C119</strain>
    </source>
</reference>
<evidence type="ECO:0000313" key="1">
    <source>
        <dbReference type="EMBL" id="KAG5490817.1"/>
    </source>
</evidence>
<dbReference type="RefSeq" id="XP_067753145.1">
    <property type="nucleotide sequence ID" value="XM_067896988.1"/>
</dbReference>
<gene>
    <name evidence="1" type="ORF">JKF63_00939</name>
</gene>
<name>A0A836HQV4_9TRYP</name>
<dbReference type="SUPFAM" id="SSF53254">
    <property type="entry name" value="Phosphoglycerate mutase-like"/>
    <property type="match status" value="1"/>
</dbReference>
<accession>A0A836HQV4</accession>
<dbReference type="AlphaFoldDB" id="A0A836HQV4"/>
<proteinExistence type="predicted"/>
<protein>
    <recommendedName>
        <fullName evidence="3">Histidine acid phosphatase</fullName>
    </recommendedName>
</protein>
<evidence type="ECO:0000313" key="2">
    <source>
        <dbReference type="Proteomes" id="UP000674318"/>
    </source>
</evidence>
<sequence>MTTDTVFNTDPMPSVMSRRWLDNQTLYATPDTVVDAHLTWDAIQAAAKEAWIEGLCMNYDTRSDCVLHLHEVAIAFEASGRRDSAVALKAVCPGLMEVKAAWYGYILGWKDSKKLDLTQGSASQNLAQTILANINAYRLSPSDKLFQYSAHDTKVASLAVTFGDQGDTTMHPHYAATL</sequence>
<dbReference type="InterPro" id="IPR029033">
    <property type="entry name" value="His_PPase_superfam"/>
</dbReference>
<dbReference type="Proteomes" id="UP000674318">
    <property type="component" value="Unassembled WGS sequence"/>
</dbReference>
<evidence type="ECO:0008006" key="3">
    <source>
        <dbReference type="Google" id="ProtNLM"/>
    </source>
</evidence>
<organism evidence="1 2">
    <name type="scientific">Porcisia hertigi</name>
    <dbReference type="NCBI Taxonomy" id="2761500"/>
    <lineage>
        <taxon>Eukaryota</taxon>
        <taxon>Discoba</taxon>
        <taxon>Euglenozoa</taxon>
        <taxon>Kinetoplastea</taxon>
        <taxon>Metakinetoplastina</taxon>
        <taxon>Trypanosomatida</taxon>
        <taxon>Trypanosomatidae</taxon>
        <taxon>Leishmaniinae</taxon>
        <taxon>Porcisia</taxon>
    </lineage>
</organism>
<comment type="caution">
    <text evidence="1">The sequence shown here is derived from an EMBL/GenBank/DDBJ whole genome shotgun (WGS) entry which is preliminary data.</text>
</comment>
<dbReference type="Gene3D" id="3.40.50.1240">
    <property type="entry name" value="Phosphoglycerate mutase-like"/>
    <property type="match status" value="1"/>
</dbReference>
<dbReference type="EMBL" id="JAFJZO010000036">
    <property type="protein sequence ID" value="KAG5490817.1"/>
    <property type="molecule type" value="Genomic_DNA"/>
</dbReference>
<keyword evidence="2" id="KW-1185">Reference proteome</keyword>
<dbReference type="OrthoDB" id="10257284at2759"/>
<dbReference type="KEGG" id="phet:94287065"/>